<dbReference type="EC" id="2.7.1.-" evidence="2"/>
<dbReference type="Pfam" id="PF00359">
    <property type="entry name" value="PTS_EIIA_2"/>
    <property type="match status" value="1"/>
</dbReference>
<dbReference type="PANTHER" id="PTHR47738">
    <property type="entry name" value="PTS SYSTEM FRUCTOSE-LIKE EIIA COMPONENT-RELATED"/>
    <property type="match status" value="1"/>
</dbReference>
<dbReference type="Proteomes" id="UP000254968">
    <property type="component" value="Unassembled WGS sequence"/>
</dbReference>
<dbReference type="GO" id="GO:0030295">
    <property type="term" value="F:protein kinase activator activity"/>
    <property type="evidence" value="ECO:0007669"/>
    <property type="project" value="TreeGrafter"/>
</dbReference>
<dbReference type="AlphaFoldDB" id="A0A378HZU9"/>
<gene>
    <name evidence="2" type="primary">ptsN</name>
    <name evidence="2" type="ORF">NCTC13315_00554</name>
</gene>
<reference evidence="2 3" key="1">
    <citation type="submission" date="2018-06" db="EMBL/GenBank/DDBJ databases">
        <authorList>
            <consortium name="Pathogen Informatics"/>
            <person name="Doyle S."/>
        </authorList>
    </citation>
    <scope>NUCLEOTIDE SEQUENCE [LARGE SCALE GENOMIC DNA]</scope>
    <source>
        <strain evidence="2 3">NCTC13315</strain>
    </source>
</reference>
<dbReference type="InterPro" id="IPR016152">
    <property type="entry name" value="PTrfase/Anion_transptr"/>
</dbReference>
<evidence type="ECO:0000313" key="3">
    <source>
        <dbReference type="Proteomes" id="UP000254968"/>
    </source>
</evidence>
<protein>
    <submittedName>
        <fullName evidence="2">Nitrogen regulatory protein</fullName>
        <ecNumber evidence="2">2.7.1.-</ecNumber>
    </submittedName>
</protein>
<keyword evidence="3" id="KW-1185">Reference proteome</keyword>
<dbReference type="SUPFAM" id="SSF55804">
    <property type="entry name" value="Phoshotransferase/anion transport protein"/>
    <property type="match status" value="1"/>
</dbReference>
<sequence length="155" mass="17432">MKLGYLITPQQVCIDTISQSKTAVFHKISELFAHTTPELSLNELFDAYWHRENLGSTTIGHGIMLPHIRMPAINEPKACFIKLIHPIDFGAEDKQPVDLVIGLMMPANQEEHHLTILAAIIKQFSDPCFRKACRNLSNAESLYDLLVNGLLEPQV</sequence>
<dbReference type="CDD" id="cd00211">
    <property type="entry name" value="PTS_IIA_fru"/>
    <property type="match status" value="1"/>
</dbReference>
<organism evidence="2 3">
    <name type="scientific">Legionella beliardensis</name>
    <dbReference type="NCBI Taxonomy" id="91822"/>
    <lineage>
        <taxon>Bacteria</taxon>
        <taxon>Pseudomonadati</taxon>
        <taxon>Pseudomonadota</taxon>
        <taxon>Gammaproteobacteria</taxon>
        <taxon>Legionellales</taxon>
        <taxon>Legionellaceae</taxon>
        <taxon>Legionella</taxon>
    </lineage>
</organism>
<accession>A0A378HZU9</accession>
<keyword evidence="2" id="KW-0808">Transferase</keyword>
<dbReference type="InterPro" id="IPR051541">
    <property type="entry name" value="PTS_SugarTrans_NitroReg"/>
</dbReference>
<proteinExistence type="predicted"/>
<dbReference type="PANTHER" id="PTHR47738:SF1">
    <property type="entry name" value="NITROGEN REGULATORY PROTEIN"/>
    <property type="match status" value="1"/>
</dbReference>
<dbReference type="Gene3D" id="3.40.930.10">
    <property type="entry name" value="Mannitol-specific EII, Chain A"/>
    <property type="match status" value="1"/>
</dbReference>
<dbReference type="PROSITE" id="PS51094">
    <property type="entry name" value="PTS_EIIA_TYPE_2"/>
    <property type="match status" value="1"/>
</dbReference>
<dbReference type="EMBL" id="UGNV01000001">
    <property type="protein sequence ID" value="STX28031.1"/>
    <property type="molecule type" value="Genomic_DNA"/>
</dbReference>
<dbReference type="InterPro" id="IPR002178">
    <property type="entry name" value="PTS_EIIA_type-2_dom"/>
</dbReference>
<evidence type="ECO:0000313" key="2">
    <source>
        <dbReference type="EMBL" id="STX28031.1"/>
    </source>
</evidence>
<name>A0A378HZU9_9GAMM</name>
<feature type="domain" description="PTS EIIA type-2" evidence="1">
    <location>
        <begin position="5"/>
        <end position="149"/>
    </location>
</feature>
<evidence type="ECO:0000259" key="1">
    <source>
        <dbReference type="PROSITE" id="PS51094"/>
    </source>
</evidence>
<dbReference type="GO" id="GO:0016740">
    <property type="term" value="F:transferase activity"/>
    <property type="evidence" value="ECO:0007669"/>
    <property type="project" value="UniProtKB-KW"/>
</dbReference>